<evidence type="ECO:0000313" key="3">
    <source>
        <dbReference type="Proteomes" id="UP000295496"/>
    </source>
</evidence>
<dbReference type="EMBL" id="SMGJ01000006">
    <property type="protein sequence ID" value="TCK68096.1"/>
    <property type="molecule type" value="Genomic_DNA"/>
</dbReference>
<name>A0A4R1KSR2_9PAST</name>
<evidence type="ECO:0000256" key="1">
    <source>
        <dbReference type="SAM" id="Phobius"/>
    </source>
</evidence>
<reference evidence="2 3" key="1">
    <citation type="submission" date="2019-03" db="EMBL/GenBank/DDBJ databases">
        <title>Genomic Encyclopedia of Type Strains, Phase IV (KMG-IV): sequencing the most valuable type-strain genomes for metagenomic binning, comparative biology and taxonomic classification.</title>
        <authorList>
            <person name="Goeker M."/>
        </authorList>
    </citation>
    <scope>NUCLEOTIDE SEQUENCE [LARGE SCALE GENOMIC DNA]</scope>
    <source>
        <strain evidence="2 3">DSM 10053</strain>
    </source>
</reference>
<organism evidence="2 3">
    <name type="scientific">Lonepinella koalarum</name>
    <dbReference type="NCBI Taxonomy" id="53417"/>
    <lineage>
        <taxon>Bacteria</taxon>
        <taxon>Pseudomonadati</taxon>
        <taxon>Pseudomonadota</taxon>
        <taxon>Gammaproteobacteria</taxon>
        <taxon>Pasteurellales</taxon>
        <taxon>Pasteurellaceae</taxon>
        <taxon>Lonepinella</taxon>
    </lineage>
</organism>
<dbReference type="AlphaFoldDB" id="A0A4R1KSR2"/>
<proteinExistence type="predicted"/>
<comment type="caution">
    <text evidence="2">The sequence shown here is derived from an EMBL/GenBank/DDBJ whole genome shotgun (WGS) entry which is preliminary data.</text>
</comment>
<gene>
    <name evidence="2" type="ORF">EV692_1795</name>
</gene>
<dbReference type="Proteomes" id="UP000295496">
    <property type="component" value="Unassembled WGS sequence"/>
</dbReference>
<keyword evidence="1" id="KW-0472">Membrane</keyword>
<keyword evidence="1" id="KW-0812">Transmembrane</keyword>
<accession>A0A4R1KSR2</accession>
<keyword evidence="3" id="KW-1185">Reference proteome</keyword>
<feature type="transmembrane region" description="Helical" evidence="1">
    <location>
        <begin position="12"/>
        <end position="32"/>
    </location>
</feature>
<keyword evidence="1" id="KW-1133">Transmembrane helix</keyword>
<evidence type="ECO:0000313" key="2">
    <source>
        <dbReference type="EMBL" id="TCK68096.1"/>
    </source>
</evidence>
<sequence length="38" mass="4506">MSEMKIKNRHLNIKIHIDFDFIALLLFVAYVIKGCQGW</sequence>
<protein>
    <submittedName>
        <fullName evidence="2">Uncharacterized protein</fullName>
    </submittedName>
</protein>